<sequence>MKELFSKQTQAIFYNLHPEPIQHMLDYDWLCRRENPSIVAIVHKGSSGLHKAFFGSSEILIPVYDSIAEACKNHARADVFVSFASMRSAFVSTKEAILQDSIRTVAVTAEGMPENQTRELIRLAKLNNVWFIGPATVGGIKPGSFRIGNTAGSIESIVSAKLYRPGSVGVVTVSGGMSLEMYHIISQNSDGVSEGIAVGGDTYPGTTLLENLLRLHSYPQTKMLVMLGEIGGKAEIEVAEAITSGKITKPIVAWVSGTVASQFNSEVQFGHANARSGNDQESAQAKNTALKNAGAYIPKSFNELGKTINDVFTKFVLSDKEYKEPSQISPQLSTSFRRPTSIVSSISDDRGAEPLYNKKEISSFVSRSIGFLLNQLWFKGKLNKVGEDFLELAVKLMADHGPAVATAHNAIVTARAGKDVIDSLIAGLTTIGPRHGGALDGAAKWMLSCDQRKISPREFIDEMKNKGELILGIGHKIRTSLNPDKRVLLLRKFAKQNLKATRYLNYALAVEQETLKKKNNLILNVDGATAAIFLDILKSSRFTQTEIEEIVDAGMLNGLFALSRSIGIIGHALDQKRLKQGLYRHAWDDILYM</sequence>
<dbReference type="AlphaFoldDB" id="A0A952AJA2"/>
<dbReference type="InterPro" id="IPR016143">
    <property type="entry name" value="Citrate_synth-like_sm_a-sub"/>
</dbReference>
<dbReference type="Pfam" id="PF00285">
    <property type="entry name" value="Citrate_synt"/>
    <property type="match status" value="1"/>
</dbReference>
<proteinExistence type="predicted"/>
<evidence type="ECO:0000256" key="3">
    <source>
        <dbReference type="ARBA" id="ARBA00022490"/>
    </source>
</evidence>
<dbReference type="EMBL" id="JACFOF010000007">
    <property type="protein sequence ID" value="MBW7953798.1"/>
    <property type="molecule type" value="Genomic_DNA"/>
</dbReference>
<comment type="pathway">
    <text evidence="2">Carbohydrate metabolism; tricarboxylic acid cycle.</text>
</comment>
<dbReference type="Gene3D" id="1.10.230.10">
    <property type="entry name" value="Cytochrome P450-Terp, domain 2"/>
    <property type="match status" value="1"/>
</dbReference>
<dbReference type="InterPro" id="IPR016142">
    <property type="entry name" value="Citrate_synth-like_lrg_a-sub"/>
</dbReference>
<dbReference type="GO" id="GO:0005829">
    <property type="term" value="C:cytosol"/>
    <property type="evidence" value="ECO:0007669"/>
    <property type="project" value="TreeGrafter"/>
</dbReference>
<evidence type="ECO:0000259" key="6">
    <source>
        <dbReference type="Pfam" id="PF00549"/>
    </source>
</evidence>
<dbReference type="PANTHER" id="PTHR23118:SF42">
    <property type="entry name" value="ATP-CITRATE SYNTHASE"/>
    <property type="match status" value="1"/>
</dbReference>
<evidence type="ECO:0000256" key="1">
    <source>
        <dbReference type="ARBA" id="ARBA00004496"/>
    </source>
</evidence>
<comment type="subcellular location">
    <subcellularLocation>
        <location evidence="1">Cytoplasm</location>
    </subcellularLocation>
</comment>
<dbReference type="Gene3D" id="1.10.580.10">
    <property type="entry name" value="Citrate Synthase, domain 1"/>
    <property type="match status" value="1"/>
</dbReference>
<evidence type="ECO:0000256" key="2">
    <source>
        <dbReference type="ARBA" id="ARBA00005163"/>
    </source>
</evidence>
<keyword evidence="5" id="KW-0443">Lipid metabolism</keyword>
<dbReference type="GO" id="GO:0006633">
    <property type="term" value="P:fatty acid biosynthetic process"/>
    <property type="evidence" value="ECO:0007669"/>
    <property type="project" value="TreeGrafter"/>
</dbReference>
<dbReference type="PANTHER" id="PTHR23118">
    <property type="entry name" value="ATP-CITRATE SYNTHASE"/>
    <property type="match status" value="1"/>
</dbReference>
<evidence type="ECO:0000256" key="4">
    <source>
        <dbReference type="ARBA" id="ARBA00022516"/>
    </source>
</evidence>
<dbReference type="Pfam" id="PF00549">
    <property type="entry name" value="Ligase_CoA"/>
    <property type="match status" value="1"/>
</dbReference>
<name>A0A952AJA2_9BACT</name>
<gene>
    <name evidence="7" type="ORF">H3C67_03345</name>
</gene>
<dbReference type="Gene3D" id="3.40.50.720">
    <property type="entry name" value="NAD(P)-binding Rossmann-like Domain"/>
    <property type="match status" value="1"/>
</dbReference>
<reference evidence="7" key="1">
    <citation type="journal article" date="2022" name="ISME J.">
        <title>A general approach to explore prokaryotic protein glycosylation reveals the unique surface layer modulation of an anammox bacterium.</title>
        <authorList>
            <person name="Pabst M."/>
            <person name="Grouzdev D.S."/>
            <person name="Lawson C.E."/>
            <person name="Kleikamp H.B.C."/>
            <person name="de Ram C."/>
            <person name="Louwen R."/>
            <person name="Lin Y.M."/>
            <person name="Lucker S."/>
            <person name="van Loosdrecht M.C.M."/>
            <person name="Laureni M."/>
        </authorList>
    </citation>
    <scope>NUCLEOTIDE SEQUENCE</scope>
    <source>
        <strain evidence="7">BROCD043</strain>
    </source>
</reference>
<dbReference type="CDD" id="cd06100">
    <property type="entry name" value="CCL_ACL-C"/>
    <property type="match status" value="1"/>
</dbReference>
<protein>
    <submittedName>
        <fullName evidence="7">ATP citrate synthase</fullName>
    </submittedName>
</protein>
<dbReference type="InterPro" id="IPR005811">
    <property type="entry name" value="SUCC_ACL_C"/>
</dbReference>
<evidence type="ECO:0000313" key="8">
    <source>
        <dbReference type="Proteomes" id="UP000781173"/>
    </source>
</evidence>
<dbReference type="InterPro" id="IPR036969">
    <property type="entry name" value="Citrate_synthase_sf"/>
</dbReference>
<dbReference type="GO" id="GO:0003878">
    <property type="term" value="F:ATP citrate synthase activity"/>
    <property type="evidence" value="ECO:0007669"/>
    <property type="project" value="TreeGrafter"/>
</dbReference>
<keyword evidence="3" id="KW-0963">Cytoplasm</keyword>
<dbReference type="InterPro" id="IPR016102">
    <property type="entry name" value="Succinyl-CoA_synth-like"/>
</dbReference>
<feature type="domain" description="ATP-citrate synthase/succinyl-CoA ligase C-terminal" evidence="6">
    <location>
        <begin position="173"/>
        <end position="294"/>
    </location>
</feature>
<comment type="caution">
    <text evidence="7">The sequence shown here is derived from an EMBL/GenBank/DDBJ whole genome shotgun (WGS) entry which is preliminary data.</text>
</comment>
<dbReference type="Gene3D" id="3.40.50.261">
    <property type="entry name" value="Succinyl-CoA synthetase domains"/>
    <property type="match status" value="1"/>
</dbReference>
<evidence type="ECO:0000256" key="5">
    <source>
        <dbReference type="ARBA" id="ARBA00023098"/>
    </source>
</evidence>
<dbReference type="SUPFAM" id="SSF48256">
    <property type="entry name" value="Citrate synthase"/>
    <property type="match status" value="1"/>
</dbReference>
<accession>A0A952AJA2</accession>
<dbReference type="InterPro" id="IPR002020">
    <property type="entry name" value="Citrate_synthase"/>
</dbReference>
<dbReference type="InterPro" id="IPR036291">
    <property type="entry name" value="NAD(P)-bd_dom_sf"/>
</dbReference>
<dbReference type="Proteomes" id="UP000781173">
    <property type="component" value="Unassembled WGS sequence"/>
</dbReference>
<organism evidence="7 8">
    <name type="scientific">Candidatus Dojkabacteria bacterium</name>
    <dbReference type="NCBI Taxonomy" id="2099670"/>
    <lineage>
        <taxon>Bacteria</taxon>
        <taxon>Candidatus Dojkabacteria</taxon>
    </lineage>
</organism>
<dbReference type="SUPFAM" id="SSF51735">
    <property type="entry name" value="NAD(P)-binding Rossmann-fold domains"/>
    <property type="match status" value="1"/>
</dbReference>
<keyword evidence="4" id="KW-0444">Lipid biosynthesis</keyword>
<evidence type="ECO:0000313" key="7">
    <source>
        <dbReference type="EMBL" id="MBW7953798.1"/>
    </source>
</evidence>
<dbReference type="GO" id="GO:0006085">
    <property type="term" value="P:acetyl-CoA biosynthetic process"/>
    <property type="evidence" value="ECO:0007669"/>
    <property type="project" value="TreeGrafter"/>
</dbReference>